<protein>
    <submittedName>
        <fullName evidence="1">Uncharacterized protein</fullName>
    </submittedName>
</protein>
<proteinExistence type="predicted"/>
<gene>
    <name evidence="1" type="ORF">PHYBLDRAFT_175135</name>
</gene>
<reference evidence="2" key="1">
    <citation type="submission" date="2015-06" db="EMBL/GenBank/DDBJ databases">
        <title>Expansion of signal transduction pathways in fungi by whole-genome duplication.</title>
        <authorList>
            <consortium name="DOE Joint Genome Institute"/>
            <person name="Corrochano L.M."/>
            <person name="Kuo A."/>
            <person name="Marcet-Houben M."/>
            <person name="Polaino S."/>
            <person name="Salamov A."/>
            <person name="Villalobos J.M."/>
            <person name="Alvarez M.I."/>
            <person name="Avalos J."/>
            <person name="Benito E.P."/>
            <person name="Benoit I."/>
            <person name="Burger G."/>
            <person name="Camino L.P."/>
            <person name="Canovas D."/>
            <person name="Cerda-Olmedo E."/>
            <person name="Cheng J.-F."/>
            <person name="Dominguez A."/>
            <person name="Elias M."/>
            <person name="Eslava A.P."/>
            <person name="Glaser F."/>
            <person name="Grimwood J."/>
            <person name="Gutierrez G."/>
            <person name="Heitman J."/>
            <person name="Henrissat B."/>
            <person name="Iturriaga E.A."/>
            <person name="Lang B.F."/>
            <person name="Lavin J.L."/>
            <person name="Lee S."/>
            <person name="Li W."/>
            <person name="Lindquist E."/>
            <person name="Lopez-Garcia S."/>
            <person name="Luque E.M."/>
            <person name="Marcos A.T."/>
            <person name="Martin J."/>
            <person name="McCluskey K."/>
            <person name="Medina H.R."/>
            <person name="Miralles-Duran A."/>
            <person name="Miyazaki A."/>
            <person name="Munoz-Torres E."/>
            <person name="Oguiza J.A."/>
            <person name="Ohm R."/>
            <person name="Olmedo M."/>
            <person name="Orejas M."/>
            <person name="Ortiz-Castellanos L."/>
            <person name="Pisabarro A.G."/>
            <person name="Rodriguez-Romero J."/>
            <person name="Ruiz-Herrera J."/>
            <person name="Ruiz-Vazquez R."/>
            <person name="Sanz C."/>
            <person name="Schackwitz W."/>
            <person name="Schmutz J."/>
            <person name="Shahriari M."/>
            <person name="Shelest E."/>
            <person name="Silva-Franco F."/>
            <person name="Soanes D."/>
            <person name="Syed K."/>
            <person name="Tagua V.G."/>
            <person name="Talbot N.J."/>
            <person name="Thon M."/>
            <person name="De vries R.P."/>
            <person name="Wiebenga A."/>
            <person name="Yadav J.S."/>
            <person name="Braun E.L."/>
            <person name="Baker S."/>
            <person name="Garre V."/>
            <person name="Horwitz B."/>
            <person name="Torres-Martinez S."/>
            <person name="Idnurm A."/>
            <person name="Herrera-Estrella A."/>
            <person name="Gabaldon T."/>
            <person name="Grigoriev I.V."/>
        </authorList>
    </citation>
    <scope>NUCLEOTIDE SEQUENCE [LARGE SCALE GENOMIC DNA]</scope>
    <source>
        <strain evidence="2">NRRL 1555(-)</strain>
    </source>
</reference>
<dbReference type="InParanoid" id="A0A167JRZ1"/>
<evidence type="ECO:0000313" key="2">
    <source>
        <dbReference type="Proteomes" id="UP000077315"/>
    </source>
</evidence>
<dbReference type="Proteomes" id="UP000077315">
    <property type="component" value="Unassembled WGS sequence"/>
</dbReference>
<keyword evidence="2" id="KW-1185">Reference proteome</keyword>
<dbReference type="RefSeq" id="XP_018284627.1">
    <property type="nucleotide sequence ID" value="XM_018437417.1"/>
</dbReference>
<organism evidence="1 2">
    <name type="scientific">Phycomyces blakesleeanus (strain ATCC 8743b / DSM 1359 / FGSC 10004 / NBRC 33097 / NRRL 1555)</name>
    <dbReference type="NCBI Taxonomy" id="763407"/>
    <lineage>
        <taxon>Eukaryota</taxon>
        <taxon>Fungi</taxon>
        <taxon>Fungi incertae sedis</taxon>
        <taxon>Mucoromycota</taxon>
        <taxon>Mucoromycotina</taxon>
        <taxon>Mucoromycetes</taxon>
        <taxon>Mucorales</taxon>
        <taxon>Phycomycetaceae</taxon>
        <taxon>Phycomyces</taxon>
    </lineage>
</organism>
<sequence>MNFSIFGANTSYSPSLNVFACGFMLLIQQNKTKNAASFCLDIMSGISEKIDEILYTLLIRDEEIGRGWPVAYMITNDRVFMKRSRNKRLDKLVFVLVHDVEYYLSQEYDRVMSNNRAMSAFTREQRICEMEAEEDDDEREYTTDDEAKLLYVDVFEYEALTMLTDSDGIMNIAFTVGNYSICNSTNADYYVKNAYLQIWIQPIKTR</sequence>
<dbReference type="VEuPathDB" id="FungiDB:PHYBLDRAFT_175135"/>
<evidence type="ECO:0000313" key="1">
    <source>
        <dbReference type="EMBL" id="OAD66587.1"/>
    </source>
</evidence>
<dbReference type="EMBL" id="KV441002">
    <property type="protein sequence ID" value="OAD66587.1"/>
    <property type="molecule type" value="Genomic_DNA"/>
</dbReference>
<dbReference type="OrthoDB" id="2430203at2759"/>
<dbReference type="GeneID" id="28998323"/>
<name>A0A167JRZ1_PHYB8</name>
<dbReference type="STRING" id="763407.A0A167JRZ1"/>
<dbReference type="AlphaFoldDB" id="A0A167JRZ1"/>
<accession>A0A167JRZ1</accession>